<evidence type="ECO:0000259" key="2">
    <source>
        <dbReference type="Pfam" id="PF09361"/>
    </source>
</evidence>
<feature type="region of interest" description="Disordered" evidence="1">
    <location>
        <begin position="116"/>
        <end position="205"/>
    </location>
</feature>
<feature type="compositionally biased region" description="Low complexity" evidence="1">
    <location>
        <begin position="122"/>
        <end position="161"/>
    </location>
</feature>
<evidence type="ECO:0000256" key="1">
    <source>
        <dbReference type="SAM" id="MobiDB-lite"/>
    </source>
</evidence>
<dbReference type="Proteomes" id="UP001218788">
    <property type="component" value="Unassembled WGS sequence"/>
</dbReference>
<accession>A0ABT5L883</accession>
<feature type="compositionally biased region" description="Low complexity" evidence="1">
    <location>
        <begin position="169"/>
        <end position="205"/>
    </location>
</feature>
<organism evidence="3 4">
    <name type="scientific">Alteromonas gilva</name>
    <dbReference type="NCBI Taxonomy" id="2987522"/>
    <lineage>
        <taxon>Bacteria</taxon>
        <taxon>Pseudomonadati</taxon>
        <taxon>Pseudomonadota</taxon>
        <taxon>Gammaproteobacteria</taxon>
        <taxon>Alteromonadales</taxon>
        <taxon>Alteromonadaceae</taxon>
        <taxon>Alteromonas/Salinimonas group</taxon>
        <taxon>Alteromonas</taxon>
    </lineage>
</organism>
<dbReference type="InterPro" id="IPR018968">
    <property type="entry name" value="Phasin"/>
</dbReference>
<dbReference type="EMBL" id="JAQQXP010000002">
    <property type="protein sequence ID" value="MDC8832087.1"/>
    <property type="molecule type" value="Genomic_DNA"/>
</dbReference>
<gene>
    <name evidence="3" type="ORF">OIK42_15110</name>
</gene>
<evidence type="ECO:0000313" key="3">
    <source>
        <dbReference type="EMBL" id="MDC8832087.1"/>
    </source>
</evidence>
<dbReference type="Pfam" id="PF09361">
    <property type="entry name" value="Phasin_2"/>
    <property type="match status" value="1"/>
</dbReference>
<comment type="caution">
    <text evidence="3">The sequence shown here is derived from an EMBL/GenBank/DDBJ whole genome shotgun (WGS) entry which is preliminary data.</text>
</comment>
<keyword evidence="4" id="KW-1185">Reference proteome</keyword>
<proteinExistence type="predicted"/>
<name>A0ABT5L883_9ALTE</name>
<reference evidence="3 4" key="1">
    <citation type="submission" date="2022-10" db="EMBL/GenBank/DDBJ databases">
        <title>Alteromonas sp. chi3 Genome sequencing.</title>
        <authorList>
            <person name="Park S."/>
        </authorList>
    </citation>
    <scope>NUCLEOTIDE SEQUENCE [LARGE SCALE GENOMIC DNA]</scope>
    <source>
        <strain evidence="4">chi3</strain>
    </source>
</reference>
<evidence type="ECO:0000313" key="4">
    <source>
        <dbReference type="Proteomes" id="UP001218788"/>
    </source>
</evidence>
<feature type="domain" description="Phasin" evidence="2">
    <location>
        <begin position="4"/>
        <end position="100"/>
    </location>
</feature>
<sequence length="205" mass="21432">MFGKFSEQFKQSSKPVNSWMAMNAKLMEDLSQNQTELFTGLLSDSVKYIETVSVQTGVKGVFAANSELAEAMRDRFAVASKGAYSTLSHVQTEMKDVVKSSIEDTAVAAKEVTREVTKAAEKPAPAAKPTAAKKPAAKAAPKAPEKAAPAAAKETPAPAAPEEVKASEAKPAAKTAAKRSTGTRKTTSTAKKPASTKAAATKSTN</sequence>
<protein>
    <submittedName>
        <fullName evidence="3">Phasin family protein</fullName>
    </submittedName>
</protein>
<dbReference type="RefSeq" id="WP_273641876.1">
    <property type="nucleotide sequence ID" value="NZ_JAQQXP010000002.1"/>
</dbReference>